<organism evidence="3 4">
    <name type="scientific">Rhodotorula diobovata</name>
    <dbReference type="NCBI Taxonomy" id="5288"/>
    <lineage>
        <taxon>Eukaryota</taxon>
        <taxon>Fungi</taxon>
        <taxon>Dikarya</taxon>
        <taxon>Basidiomycota</taxon>
        <taxon>Pucciniomycotina</taxon>
        <taxon>Microbotryomycetes</taxon>
        <taxon>Sporidiobolales</taxon>
        <taxon>Sporidiobolaceae</taxon>
        <taxon>Rhodotorula</taxon>
    </lineage>
</organism>
<dbReference type="InterPro" id="IPR029058">
    <property type="entry name" value="AB_hydrolase_fold"/>
</dbReference>
<sequence>MVLSSYVARFCAAAPLLGLLAASCQAAPVPETVGPTLKTITTPHGNVTGEISDYVTRYTVPYAAPPVGTLRLSVAREVGAWDSLDATQLPPACVQDAGDGSVKGAEDCLYMNVYVPGFARQGQRLPVMVWIHGGSFHQGDPSNLDEGIRSFVIHQHVVVVTLQYRLGLLGWLGAVNLPGNQGLTDVIQALKFIQSDLRSYGADPTRVTLAGQSSGAEIIKTLLVTNAADSLFHRAIIQSAPLDYPDQSFYTMRNISDKAVIDLGCVRRGFRCLREKSVQDLLDEQTTILNLALDGTWSSLTDFAFAEPFRIHIDGDLVTKDFRQVVASGQPLNVPSRPVIYSTVINEGCNGVQQVLPDPVPAAAWLPYASALLPRFFPRRTEDILDSGLYDPANLPEDQDAVRDELTQITTDFTWVCPAQQTALNQTATNGFSGNVYLAEFDVGVPYFGEGAGGCAGGVGHQDDIRAIFGPTAAPGYSAAQNTLTSDVQQRWASFVRSGNPNNVDDLISWPPVATSTGDLNVLVLGADAATGKSAIKKTQRDEICKLGTGLYSPR</sequence>
<name>A0A5C5FYG3_9BASI</name>
<accession>A0A5C5FYG3</accession>
<dbReference type="Pfam" id="PF00135">
    <property type="entry name" value="COesterase"/>
    <property type="match status" value="1"/>
</dbReference>
<dbReference type="SUPFAM" id="SSF53474">
    <property type="entry name" value="alpha/beta-Hydrolases"/>
    <property type="match status" value="1"/>
</dbReference>
<dbReference type="InterPro" id="IPR002018">
    <property type="entry name" value="CarbesteraseB"/>
</dbReference>
<comment type="caution">
    <text evidence="3">The sequence shown here is derived from an EMBL/GenBank/DDBJ whole genome shotgun (WGS) entry which is preliminary data.</text>
</comment>
<dbReference type="EMBL" id="SOZI01000034">
    <property type="protein sequence ID" value="TNY21937.1"/>
    <property type="molecule type" value="Genomic_DNA"/>
</dbReference>
<gene>
    <name evidence="3" type="ORF">DMC30DRAFT_451134</name>
</gene>
<keyword evidence="1" id="KW-0732">Signal</keyword>
<evidence type="ECO:0000256" key="1">
    <source>
        <dbReference type="SAM" id="SignalP"/>
    </source>
</evidence>
<evidence type="ECO:0000313" key="3">
    <source>
        <dbReference type="EMBL" id="TNY21937.1"/>
    </source>
</evidence>
<feature type="chain" id="PRO_5022754032" evidence="1">
    <location>
        <begin position="27"/>
        <end position="555"/>
    </location>
</feature>
<feature type="domain" description="Carboxylesterase type B" evidence="2">
    <location>
        <begin position="39"/>
        <end position="530"/>
    </location>
</feature>
<feature type="signal peptide" evidence="1">
    <location>
        <begin position="1"/>
        <end position="26"/>
    </location>
</feature>
<dbReference type="Proteomes" id="UP000311382">
    <property type="component" value="Unassembled WGS sequence"/>
</dbReference>
<dbReference type="AlphaFoldDB" id="A0A5C5FYG3"/>
<reference evidence="3 4" key="1">
    <citation type="submission" date="2019-03" db="EMBL/GenBank/DDBJ databases">
        <title>Rhodosporidium diobovatum UCD-FST 08-225 genome sequencing, assembly, and annotation.</title>
        <authorList>
            <person name="Fakankun I.U."/>
            <person name="Fristensky B."/>
            <person name="Levin D.B."/>
        </authorList>
    </citation>
    <scope>NUCLEOTIDE SEQUENCE [LARGE SCALE GENOMIC DNA]</scope>
    <source>
        <strain evidence="3 4">UCD-FST 08-225</strain>
    </source>
</reference>
<protein>
    <submittedName>
        <fullName evidence="3">Crystal protein</fullName>
    </submittedName>
</protein>
<evidence type="ECO:0000259" key="2">
    <source>
        <dbReference type="Pfam" id="PF00135"/>
    </source>
</evidence>
<dbReference type="PANTHER" id="PTHR45570:SF1">
    <property type="entry name" value="CARBOXYLIC ESTER HYDROLASE"/>
    <property type="match status" value="1"/>
</dbReference>
<keyword evidence="4" id="KW-1185">Reference proteome</keyword>
<proteinExistence type="predicted"/>
<dbReference type="PANTHER" id="PTHR45570">
    <property type="entry name" value="CARBOXYLIC ESTER HYDROLASE"/>
    <property type="match status" value="1"/>
</dbReference>
<dbReference type="OrthoDB" id="408631at2759"/>
<evidence type="ECO:0000313" key="4">
    <source>
        <dbReference type="Proteomes" id="UP000311382"/>
    </source>
</evidence>
<dbReference type="Gene3D" id="3.40.50.1820">
    <property type="entry name" value="alpha/beta hydrolase"/>
    <property type="match status" value="1"/>
</dbReference>
<dbReference type="STRING" id="5288.A0A5C5FYG3"/>